<keyword evidence="3" id="KW-1185">Reference proteome</keyword>
<gene>
    <name evidence="2" type="ORF">L3X38_021814</name>
</gene>
<dbReference type="AlphaFoldDB" id="A0AAD4Z4K7"/>
<feature type="transmembrane region" description="Helical" evidence="1">
    <location>
        <begin position="47"/>
        <end position="66"/>
    </location>
</feature>
<sequence>MYAAEPKGFDFDHLSLLPLVVKSAHILCKIKICLVTLADFSEEDQEAWTFGLVFLPNLCVAFKGLLSGFIRG</sequence>
<proteinExistence type="predicted"/>
<evidence type="ECO:0000313" key="2">
    <source>
        <dbReference type="EMBL" id="KAI5331688.1"/>
    </source>
</evidence>
<comment type="caution">
    <text evidence="2">The sequence shown here is derived from an EMBL/GenBank/DDBJ whole genome shotgun (WGS) entry which is preliminary data.</text>
</comment>
<organism evidence="2 3">
    <name type="scientific">Prunus dulcis</name>
    <name type="common">Almond</name>
    <name type="synonym">Amygdalus dulcis</name>
    <dbReference type="NCBI Taxonomy" id="3755"/>
    <lineage>
        <taxon>Eukaryota</taxon>
        <taxon>Viridiplantae</taxon>
        <taxon>Streptophyta</taxon>
        <taxon>Embryophyta</taxon>
        <taxon>Tracheophyta</taxon>
        <taxon>Spermatophyta</taxon>
        <taxon>Magnoliopsida</taxon>
        <taxon>eudicotyledons</taxon>
        <taxon>Gunneridae</taxon>
        <taxon>Pentapetalae</taxon>
        <taxon>rosids</taxon>
        <taxon>fabids</taxon>
        <taxon>Rosales</taxon>
        <taxon>Rosaceae</taxon>
        <taxon>Amygdaloideae</taxon>
        <taxon>Amygdaleae</taxon>
        <taxon>Prunus</taxon>
    </lineage>
</organism>
<keyword evidence="1" id="KW-1133">Transmembrane helix</keyword>
<name>A0AAD4Z4K7_PRUDU</name>
<accession>A0AAD4Z4K7</accession>
<protein>
    <submittedName>
        <fullName evidence="2">Uncharacterized protein</fullName>
    </submittedName>
</protein>
<reference evidence="2 3" key="1">
    <citation type="journal article" date="2022" name="G3 (Bethesda)">
        <title>Whole-genome sequence and methylome profiling of the almond [Prunus dulcis (Mill.) D.A. Webb] cultivar 'Nonpareil'.</title>
        <authorList>
            <person name="D'Amico-Willman K.M."/>
            <person name="Ouma W.Z."/>
            <person name="Meulia T."/>
            <person name="Sideli G.M."/>
            <person name="Gradziel T.M."/>
            <person name="Fresnedo-Ramirez J."/>
        </authorList>
    </citation>
    <scope>NUCLEOTIDE SEQUENCE [LARGE SCALE GENOMIC DNA]</scope>
    <source>
        <strain evidence="2">Clone GOH B32 T37-40</strain>
    </source>
</reference>
<keyword evidence="1" id="KW-0472">Membrane</keyword>
<evidence type="ECO:0000313" key="3">
    <source>
        <dbReference type="Proteomes" id="UP001054821"/>
    </source>
</evidence>
<keyword evidence="1" id="KW-0812">Transmembrane</keyword>
<evidence type="ECO:0000256" key="1">
    <source>
        <dbReference type="SAM" id="Phobius"/>
    </source>
</evidence>
<dbReference type="EMBL" id="JAJFAZ020000004">
    <property type="protein sequence ID" value="KAI5331688.1"/>
    <property type="molecule type" value="Genomic_DNA"/>
</dbReference>
<dbReference type="Proteomes" id="UP001054821">
    <property type="component" value="Chromosome 4"/>
</dbReference>